<keyword evidence="2" id="KW-1185">Reference proteome</keyword>
<reference evidence="1 2" key="2">
    <citation type="submission" date="2018-03" db="EMBL/GenBank/DDBJ databases">
        <title>The comparative genomics of Bifidobacterium callitrichos reflects dietary carbohydrate utilization within the common marmoset gut.</title>
        <authorList>
            <person name="Rani A."/>
        </authorList>
    </citation>
    <scope>NUCLEOTIDE SEQUENCE [LARGE SCALE GENOMIC DNA]</scope>
    <source>
        <strain evidence="1 2">UMA51805</strain>
    </source>
</reference>
<dbReference type="Pfam" id="PF01987">
    <property type="entry name" value="AIM24"/>
    <property type="match status" value="1"/>
</dbReference>
<dbReference type="PANTHER" id="PTHR38074:SF1">
    <property type="entry name" value="ALTERED INHERITANCE OF MITOCHONDRIA PROTEIN 24, MITOCHONDRIAL"/>
    <property type="match status" value="1"/>
</dbReference>
<protein>
    <submittedName>
        <fullName evidence="1">Transcriptional regulator</fullName>
    </submittedName>
</protein>
<dbReference type="SUPFAM" id="SSF51219">
    <property type="entry name" value="TRAP-like"/>
    <property type="match status" value="1"/>
</dbReference>
<name>A0A2T3GAG9_9BIFI</name>
<reference evidence="2" key="1">
    <citation type="submission" date="2017-09" db="EMBL/GenBank/DDBJ databases">
        <authorList>
            <person name="Sela D.A."/>
            <person name="Albert K."/>
        </authorList>
    </citation>
    <scope>NUCLEOTIDE SEQUENCE [LARGE SCALE GENOMIC DNA]</scope>
    <source>
        <strain evidence="2">UMA51805</strain>
    </source>
</reference>
<dbReference type="InterPro" id="IPR016031">
    <property type="entry name" value="Trp_RNA-bd_attenuator-like_dom"/>
</dbReference>
<proteinExistence type="predicted"/>
<dbReference type="Proteomes" id="UP000240228">
    <property type="component" value="Unassembled WGS sequence"/>
</dbReference>
<dbReference type="PANTHER" id="PTHR38074">
    <property type="entry name" value="ALTERED INHERITANCE OF MITOCHONDRIA PROTEIN 24, MITOCHONDRIAL"/>
    <property type="match status" value="1"/>
</dbReference>
<evidence type="ECO:0000313" key="2">
    <source>
        <dbReference type="Proteomes" id="UP000240228"/>
    </source>
</evidence>
<evidence type="ECO:0000313" key="1">
    <source>
        <dbReference type="EMBL" id="PST46473.1"/>
    </source>
</evidence>
<organism evidence="1 2">
    <name type="scientific">Bifidobacterium callitrichos</name>
    <dbReference type="NCBI Taxonomy" id="762209"/>
    <lineage>
        <taxon>Bacteria</taxon>
        <taxon>Bacillati</taxon>
        <taxon>Actinomycetota</taxon>
        <taxon>Actinomycetes</taxon>
        <taxon>Bifidobacteriales</taxon>
        <taxon>Bifidobacteriaceae</taxon>
        <taxon>Bifidobacterium</taxon>
    </lineage>
</organism>
<comment type="caution">
    <text evidence="1">The sequence shown here is derived from an EMBL/GenBank/DDBJ whole genome shotgun (WGS) entry which is preliminary data.</text>
</comment>
<gene>
    <name evidence="1" type="ORF">CPA40_05290</name>
</gene>
<dbReference type="InterPro" id="IPR002838">
    <property type="entry name" value="AIM24"/>
</dbReference>
<dbReference type="AlphaFoldDB" id="A0A2T3GAG9"/>
<dbReference type="EMBL" id="NWTX01000007">
    <property type="protein sequence ID" value="PST46473.1"/>
    <property type="molecule type" value="Genomic_DNA"/>
</dbReference>
<accession>A0A2T3GAG9</accession>
<sequence length="266" mass="28232">MVRIYNFTDNDDVDIVARQGAFQVIEWKRDLSVDYGGAAAAYFASEMNVRRRQVVCTLDGKTGITVQAGAMQWTAGHVQSTTGVKGVGDFLGKMARGAVTKESTIKPEYQGVGMLVLEPTYRHILLIDPTQMGGSMTVNDGLFYACESTVQQRAVMVSRPSAMVAGGEGLFNLALQGQGTVALESPVPVSELVTIDLEDDELKIDGNFAIAWTTGLQFTVERSGKSLIGSAASGEGLVNVYRGTGRVLLAPVASPTFNPNAGTGTV</sequence>
<dbReference type="InterPro" id="IPR036983">
    <property type="entry name" value="AIM24_sf"/>
</dbReference>
<dbReference type="Gene3D" id="3.60.160.10">
    <property type="entry name" value="Mitochondrial biogenesis AIM24"/>
    <property type="match status" value="1"/>
</dbReference>